<comment type="subcellular location">
    <subcellularLocation>
        <location evidence="1">Nucleus</location>
    </subcellularLocation>
</comment>
<dbReference type="EMBL" id="EAAA01001620">
    <property type="status" value="NOT_ANNOTATED_CDS"/>
    <property type="molecule type" value="Genomic_DNA"/>
</dbReference>
<name>F6SSP8_CIOIN</name>
<keyword evidence="5" id="KW-0539">Nucleus</keyword>
<proteinExistence type="inferred from homology"/>
<dbReference type="Gene3D" id="1.25.40.10">
    <property type="entry name" value="Tetratricopeptide repeat domain"/>
    <property type="match status" value="2"/>
</dbReference>
<evidence type="ECO:0008006" key="10">
    <source>
        <dbReference type="Google" id="ProtNLM"/>
    </source>
</evidence>
<sequence>EYLRYWKMVVDSPHDFTAWTYLLQLVEQDRKMALARRAYNNFFKRYPLCYGYWKKFSEIERKKGNLIKAQVILERGVRAIPLSIDLWVHVIDFYIKHYKGPDAGSKKVRIVFERAMKAAGEEFRSEKLWNKYIKWEIDNKNWINVMKLYDRAMSTQTQHYSIFFNDLKEFVNTHAPQDLLMPEAFEKLLSEAIDIDSESDEDEGATVDDVDMEEAPPGVEEHEKPPNEEEQKHMRQLIIKEKKKIFEATERIVTKIWAFEEGVKRPYFHVKQLERAQLKNWREYLDMEINNGNHHRIVLLFERCLIACALYEDFWLKYAKYMSNHDVVKAGKIYERACTIHLPKKPTIHMQWAAHEELQGNTSTAIEILENLNKVLPGMAMIKMRRVALQRRAGNIQAAEDILISYVTVAEKDKEILFYTRKLAWFLFKISNKKDEARKLLKDLIPKFKEEINLYNDLVEMEFQHASTSSNDQDELLALEAFDLAIANEKFSEDQKFSFSQRKLEFLEDYGCDVKRLQKTYEEHQKLVRSQKKRHQSEAGDASNPAAKKAKTDTPITVVASTPNQLSNGSRYSATSSTAPNYWNYQQKASENPQYNYSQWSQYYQQQQG</sequence>
<evidence type="ECO:0000256" key="1">
    <source>
        <dbReference type="ARBA" id="ARBA00004123"/>
    </source>
</evidence>
<evidence type="ECO:0000313" key="8">
    <source>
        <dbReference type="Ensembl" id="ENSCINP00000004439.3"/>
    </source>
</evidence>
<dbReference type="FunFam" id="1.25.40.10:FF:000091">
    <property type="entry name" value="Pre-mRNA-processing factor 39"/>
    <property type="match status" value="1"/>
</dbReference>
<dbReference type="AlphaFoldDB" id="F6SSP8"/>
<dbReference type="InterPro" id="IPR059164">
    <property type="entry name" value="HAT_PRP39_C"/>
</dbReference>
<evidence type="ECO:0000256" key="7">
    <source>
        <dbReference type="SAM" id="MobiDB-lite"/>
    </source>
</evidence>
<feature type="compositionally biased region" description="Basic and acidic residues" evidence="7">
    <location>
        <begin position="219"/>
        <end position="233"/>
    </location>
</feature>
<dbReference type="GO" id="GO:0005685">
    <property type="term" value="C:U1 snRNP"/>
    <property type="evidence" value="ECO:0000318"/>
    <property type="project" value="GO_Central"/>
</dbReference>
<evidence type="ECO:0000256" key="6">
    <source>
        <dbReference type="ARBA" id="ARBA00038019"/>
    </source>
</evidence>
<organism evidence="8 9">
    <name type="scientific">Ciona intestinalis</name>
    <name type="common">Transparent sea squirt</name>
    <name type="synonym">Ascidia intestinalis</name>
    <dbReference type="NCBI Taxonomy" id="7719"/>
    <lineage>
        <taxon>Eukaryota</taxon>
        <taxon>Metazoa</taxon>
        <taxon>Chordata</taxon>
        <taxon>Tunicata</taxon>
        <taxon>Ascidiacea</taxon>
        <taxon>Phlebobranchia</taxon>
        <taxon>Cionidae</taxon>
        <taxon>Ciona</taxon>
    </lineage>
</organism>
<dbReference type="OMA" id="IISWANL"/>
<dbReference type="HOGENOM" id="CLU_007434_2_0_1"/>
<reference evidence="8" key="3">
    <citation type="submission" date="2025-08" db="UniProtKB">
        <authorList>
            <consortium name="Ensembl"/>
        </authorList>
    </citation>
    <scope>IDENTIFICATION</scope>
</reference>
<reference evidence="8" key="2">
    <citation type="journal article" date="2008" name="Genome Biol.">
        <title>Improved genome assembly and evidence-based global gene model set for the chordate Ciona intestinalis: new insight into intron and operon populations.</title>
        <authorList>
            <person name="Satou Y."/>
            <person name="Mineta K."/>
            <person name="Ogasawara M."/>
            <person name="Sasakura Y."/>
            <person name="Shoguchi E."/>
            <person name="Ueno K."/>
            <person name="Yamada L."/>
            <person name="Matsumoto J."/>
            <person name="Wasserscheid J."/>
            <person name="Dewar K."/>
            <person name="Wiley G.B."/>
            <person name="Macmil S.L."/>
            <person name="Roe B.A."/>
            <person name="Zeller R.W."/>
            <person name="Hastings K.E."/>
            <person name="Lemaire P."/>
            <person name="Lindquist E."/>
            <person name="Endo T."/>
            <person name="Hotta K."/>
            <person name="Inaba K."/>
        </authorList>
    </citation>
    <scope>NUCLEOTIDE SEQUENCE [LARGE SCALE GENOMIC DNA]</scope>
    <source>
        <strain evidence="8">wild type</strain>
    </source>
</reference>
<feature type="compositionally biased region" description="Polar residues" evidence="7">
    <location>
        <begin position="559"/>
        <end position="578"/>
    </location>
</feature>
<dbReference type="Pfam" id="PF23240">
    <property type="entry name" value="HAT_PRP39_N"/>
    <property type="match status" value="1"/>
</dbReference>
<dbReference type="InterPro" id="IPR003107">
    <property type="entry name" value="HAT"/>
</dbReference>
<keyword evidence="3" id="KW-0677">Repeat</keyword>
<dbReference type="Proteomes" id="UP000008144">
    <property type="component" value="Chromosome 3"/>
</dbReference>
<comment type="similarity">
    <text evidence="6">Belongs to the PRP39 family.</text>
</comment>
<accession>F6SSP8</accession>
<dbReference type="GO" id="GO:0071004">
    <property type="term" value="C:U2-type prespliceosome"/>
    <property type="evidence" value="ECO:0000318"/>
    <property type="project" value="GO_Central"/>
</dbReference>
<keyword evidence="9" id="KW-1185">Reference proteome</keyword>
<dbReference type="Pfam" id="PF23241">
    <property type="entry name" value="HAT_PRP39_C"/>
    <property type="match status" value="1"/>
</dbReference>
<dbReference type="InParanoid" id="F6SSP8"/>
<dbReference type="PANTHER" id="PTHR17204">
    <property type="entry name" value="PRE-MRNA PROCESSING PROTEIN PRP39-RELATED"/>
    <property type="match status" value="1"/>
</dbReference>
<dbReference type="InterPro" id="IPR011990">
    <property type="entry name" value="TPR-like_helical_dom_sf"/>
</dbReference>
<evidence type="ECO:0000313" key="9">
    <source>
        <dbReference type="Proteomes" id="UP000008144"/>
    </source>
</evidence>
<dbReference type="GO" id="GO:0000395">
    <property type="term" value="P:mRNA 5'-splice site recognition"/>
    <property type="evidence" value="ECO:0000318"/>
    <property type="project" value="GO_Central"/>
</dbReference>
<reference evidence="8" key="4">
    <citation type="submission" date="2025-09" db="UniProtKB">
        <authorList>
            <consortium name="Ensembl"/>
        </authorList>
    </citation>
    <scope>IDENTIFICATION</scope>
</reference>
<dbReference type="SMART" id="SM00386">
    <property type="entry name" value="HAT"/>
    <property type="match status" value="6"/>
</dbReference>
<dbReference type="FunCoup" id="F6SSP8">
    <property type="interactions" value="420"/>
</dbReference>
<dbReference type="PANTHER" id="PTHR17204:SF5">
    <property type="entry name" value="PRE-MRNA-PROCESSING FACTOR 39"/>
    <property type="match status" value="1"/>
</dbReference>
<feature type="region of interest" description="Disordered" evidence="7">
    <location>
        <begin position="214"/>
        <end position="233"/>
    </location>
</feature>
<dbReference type="FunFam" id="1.25.40.10:FF:000899">
    <property type="entry name" value="Si:ch211-114c17.1"/>
    <property type="match status" value="1"/>
</dbReference>
<feature type="region of interest" description="Disordered" evidence="7">
    <location>
        <begin position="525"/>
        <end position="578"/>
    </location>
</feature>
<evidence type="ECO:0000256" key="5">
    <source>
        <dbReference type="ARBA" id="ARBA00023242"/>
    </source>
</evidence>
<dbReference type="SUPFAM" id="SSF48452">
    <property type="entry name" value="TPR-like"/>
    <property type="match status" value="2"/>
</dbReference>
<evidence type="ECO:0000256" key="3">
    <source>
        <dbReference type="ARBA" id="ARBA00022737"/>
    </source>
</evidence>
<protein>
    <recommendedName>
        <fullName evidence="10">Suppressor of forked domain-containing protein</fullName>
    </recommendedName>
</protein>
<dbReference type="Ensembl" id="ENSCINT00000004439.3">
    <property type="protein sequence ID" value="ENSCINP00000004439.3"/>
    <property type="gene ID" value="ENSCING00000002170.3"/>
</dbReference>
<keyword evidence="4" id="KW-0508">mRNA splicing</keyword>
<reference evidence="9" key="1">
    <citation type="journal article" date="2002" name="Science">
        <title>The draft genome of Ciona intestinalis: insights into chordate and vertebrate origins.</title>
        <authorList>
            <person name="Dehal P."/>
            <person name="Satou Y."/>
            <person name="Campbell R.K."/>
            <person name="Chapman J."/>
            <person name="Degnan B."/>
            <person name="De Tomaso A."/>
            <person name="Davidson B."/>
            <person name="Di Gregorio A."/>
            <person name="Gelpke M."/>
            <person name="Goodstein D.M."/>
            <person name="Harafuji N."/>
            <person name="Hastings K.E."/>
            <person name="Ho I."/>
            <person name="Hotta K."/>
            <person name="Huang W."/>
            <person name="Kawashima T."/>
            <person name="Lemaire P."/>
            <person name="Martinez D."/>
            <person name="Meinertzhagen I.A."/>
            <person name="Necula S."/>
            <person name="Nonaka M."/>
            <person name="Putnam N."/>
            <person name="Rash S."/>
            <person name="Saiga H."/>
            <person name="Satake M."/>
            <person name="Terry A."/>
            <person name="Yamada L."/>
            <person name="Wang H.G."/>
            <person name="Awazu S."/>
            <person name="Azumi K."/>
            <person name="Boore J."/>
            <person name="Branno M."/>
            <person name="Chin-Bow S."/>
            <person name="DeSantis R."/>
            <person name="Doyle S."/>
            <person name="Francino P."/>
            <person name="Keys D.N."/>
            <person name="Haga S."/>
            <person name="Hayashi H."/>
            <person name="Hino K."/>
            <person name="Imai K.S."/>
            <person name="Inaba K."/>
            <person name="Kano S."/>
            <person name="Kobayashi K."/>
            <person name="Kobayashi M."/>
            <person name="Lee B.I."/>
            <person name="Makabe K.W."/>
            <person name="Manohar C."/>
            <person name="Matassi G."/>
            <person name="Medina M."/>
            <person name="Mochizuki Y."/>
            <person name="Mount S."/>
            <person name="Morishita T."/>
            <person name="Miura S."/>
            <person name="Nakayama A."/>
            <person name="Nishizaka S."/>
            <person name="Nomoto H."/>
            <person name="Ohta F."/>
            <person name="Oishi K."/>
            <person name="Rigoutsos I."/>
            <person name="Sano M."/>
            <person name="Sasaki A."/>
            <person name="Sasakura Y."/>
            <person name="Shoguchi E."/>
            <person name="Shin-i T."/>
            <person name="Spagnuolo A."/>
            <person name="Stainier D."/>
            <person name="Suzuki M.M."/>
            <person name="Tassy O."/>
            <person name="Takatori N."/>
            <person name="Tokuoka M."/>
            <person name="Yagi K."/>
            <person name="Yoshizaki F."/>
            <person name="Wada S."/>
            <person name="Zhang C."/>
            <person name="Hyatt P.D."/>
            <person name="Larimer F."/>
            <person name="Detter C."/>
            <person name="Doggett N."/>
            <person name="Glavina T."/>
            <person name="Hawkins T."/>
            <person name="Richardson P."/>
            <person name="Lucas S."/>
            <person name="Kohara Y."/>
            <person name="Levine M."/>
            <person name="Satoh N."/>
            <person name="Rokhsar D.S."/>
        </authorList>
    </citation>
    <scope>NUCLEOTIDE SEQUENCE [LARGE SCALE GENOMIC DNA]</scope>
</reference>
<dbReference type="STRING" id="7719.ENSCINP00000004439"/>
<evidence type="ECO:0000256" key="2">
    <source>
        <dbReference type="ARBA" id="ARBA00022664"/>
    </source>
</evidence>
<dbReference type="GO" id="GO:0000243">
    <property type="term" value="C:commitment complex"/>
    <property type="evidence" value="ECO:0000318"/>
    <property type="project" value="GO_Central"/>
</dbReference>
<evidence type="ECO:0000256" key="4">
    <source>
        <dbReference type="ARBA" id="ARBA00023187"/>
    </source>
</evidence>
<keyword evidence="2" id="KW-0507">mRNA processing</keyword>
<dbReference type="GeneTree" id="ENSGT00940000168631"/>